<keyword evidence="1 2" id="KW-0732">Signal</keyword>
<dbReference type="PANTHER" id="PTHR31080:SF250">
    <property type="entry name" value="OS05G0543000 PROTEIN"/>
    <property type="match status" value="1"/>
</dbReference>
<feature type="chain" id="PRO_5003772221" description="Pectinesterase inhibitor domain-containing protein" evidence="2">
    <location>
        <begin position="26"/>
        <end position="297"/>
    </location>
</feature>
<dbReference type="InterPro" id="IPR051955">
    <property type="entry name" value="PME_Inhibitor"/>
</dbReference>
<dbReference type="CDD" id="cd15800">
    <property type="entry name" value="PMEI-like_2"/>
    <property type="match status" value="1"/>
</dbReference>
<dbReference type="AlphaFoldDB" id="J3L3A4"/>
<dbReference type="SMART" id="SM00856">
    <property type="entry name" value="PMEI"/>
    <property type="match status" value="1"/>
</dbReference>
<dbReference type="FunFam" id="1.20.140.40:FF:000003">
    <property type="entry name" value="Invertase/pectin methylesterase inhibitor family protein"/>
    <property type="match status" value="1"/>
</dbReference>
<evidence type="ECO:0000313" key="5">
    <source>
        <dbReference type="Proteomes" id="UP000006038"/>
    </source>
</evidence>
<evidence type="ECO:0000256" key="2">
    <source>
        <dbReference type="SAM" id="SignalP"/>
    </source>
</evidence>
<dbReference type="Proteomes" id="UP000006038">
    <property type="component" value="Chromosome 1"/>
</dbReference>
<dbReference type="SUPFAM" id="SSF101148">
    <property type="entry name" value="Plant invertase/pectin methylesterase inhibitor"/>
    <property type="match status" value="1"/>
</dbReference>
<keyword evidence="5" id="KW-1185">Reference proteome</keyword>
<dbReference type="Gene3D" id="1.20.140.40">
    <property type="entry name" value="Invertase/pectin methylesterase inhibitor family protein"/>
    <property type="match status" value="1"/>
</dbReference>
<accession>J3L3A4</accession>
<dbReference type="NCBIfam" id="TIGR01614">
    <property type="entry name" value="PME_inhib"/>
    <property type="match status" value="1"/>
</dbReference>
<dbReference type="eggNOG" id="ENOG502S99C">
    <property type="taxonomic scope" value="Eukaryota"/>
</dbReference>
<organism evidence="4">
    <name type="scientific">Oryza brachyantha</name>
    <name type="common">malo sina</name>
    <dbReference type="NCBI Taxonomy" id="4533"/>
    <lineage>
        <taxon>Eukaryota</taxon>
        <taxon>Viridiplantae</taxon>
        <taxon>Streptophyta</taxon>
        <taxon>Embryophyta</taxon>
        <taxon>Tracheophyta</taxon>
        <taxon>Spermatophyta</taxon>
        <taxon>Magnoliopsida</taxon>
        <taxon>Liliopsida</taxon>
        <taxon>Poales</taxon>
        <taxon>Poaceae</taxon>
        <taxon>BOP clade</taxon>
        <taxon>Oryzoideae</taxon>
        <taxon>Oryzeae</taxon>
        <taxon>Oryzinae</taxon>
        <taxon>Oryza</taxon>
    </lineage>
</organism>
<protein>
    <recommendedName>
        <fullName evidence="3">Pectinesterase inhibitor domain-containing protein</fullName>
    </recommendedName>
</protein>
<dbReference type="InterPro" id="IPR035513">
    <property type="entry name" value="Invertase/methylesterase_inhib"/>
</dbReference>
<evidence type="ECO:0000313" key="4">
    <source>
        <dbReference type="EnsemblPlants" id="OB01G37100.1"/>
    </source>
</evidence>
<evidence type="ECO:0000259" key="3">
    <source>
        <dbReference type="SMART" id="SM00856"/>
    </source>
</evidence>
<feature type="signal peptide" evidence="2">
    <location>
        <begin position="1"/>
        <end position="25"/>
    </location>
</feature>
<dbReference type="Gramene" id="OB01G37100.1">
    <property type="protein sequence ID" value="OB01G37100.1"/>
    <property type="gene ID" value="OB01G37100"/>
</dbReference>
<dbReference type="OMA" id="HYKTLCT"/>
<name>J3L3A4_ORYBR</name>
<dbReference type="EnsemblPlants" id="OB01G37100.1">
    <property type="protein sequence ID" value="OB01G37100.1"/>
    <property type="gene ID" value="OB01G37100"/>
</dbReference>
<dbReference type="HOGENOM" id="CLU_081696_0_0_1"/>
<evidence type="ECO:0000256" key="1">
    <source>
        <dbReference type="ARBA" id="ARBA00022729"/>
    </source>
</evidence>
<feature type="domain" description="Pectinesterase inhibitor" evidence="3">
    <location>
        <begin position="48"/>
        <end position="212"/>
    </location>
</feature>
<dbReference type="GO" id="GO:0004857">
    <property type="term" value="F:enzyme inhibitor activity"/>
    <property type="evidence" value="ECO:0007669"/>
    <property type="project" value="InterPro"/>
</dbReference>
<proteinExistence type="predicted"/>
<dbReference type="PANTHER" id="PTHR31080">
    <property type="entry name" value="PECTINESTERASE INHIBITOR-LIKE"/>
    <property type="match status" value="1"/>
</dbReference>
<dbReference type="Pfam" id="PF04043">
    <property type="entry name" value="PMEI"/>
    <property type="match status" value="1"/>
</dbReference>
<sequence length="297" mass="31277">MSRHLTALVLAAAVLAASTIAGVDARVVHPGPYHVVIRSAGEPGRRLIGIGNAADICKEVHYKTLCGTLTTLPGVMTPQQLLDAALRVAATKAGMAGERVNEVIKSSKGKDGGGMSSALGTCKTSYASLVEALQKARRTLNGGGGPGDLMTEKARRTLNGGGSHDNLMTDLSAASTFSTDCSDAFDDFPDLTLPIPGVQRHVTRLVTNCLDLAATIKQVGSIFKWSCPYDITLGISIGRQRQKTHADGGNTERSANGEVDKTFAKIDVAGRLSTAKNSLSTDYMSAHYSETIQNQIY</sequence>
<dbReference type="InterPro" id="IPR006501">
    <property type="entry name" value="Pectinesterase_inhib_dom"/>
</dbReference>
<reference evidence="4" key="2">
    <citation type="submission" date="2013-04" db="UniProtKB">
        <authorList>
            <consortium name="EnsemblPlants"/>
        </authorList>
    </citation>
    <scope>IDENTIFICATION</scope>
</reference>
<reference evidence="4" key="1">
    <citation type="journal article" date="2013" name="Nat. Commun.">
        <title>Whole-genome sequencing of Oryza brachyantha reveals mechanisms underlying Oryza genome evolution.</title>
        <authorList>
            <person name="Chen J."/>
            <person name="Huang Q."/>
            <person name="Gao D."/>
            <person name="Wang J."/>
            <person name="Lang Y."/>
            <person name="Liu T."/>
            <person name="Li B."/>
            <person name="Bai Z."/>
            <person name="Luis Goicoechea J."/>
            <person name="Liang C."/>
            <person name="Chen C."/>
            <person name="Zhang W."/>
            <person name="Sun S."/>
            <person name="Liao Y."/>
            <person name="Zhang X."/>
            <person name="Yang L."/>
            <person name="Song C."/>
            <person name="Wang M."/>
            <person name="Shi J."/>
            <person name="Liu G."/>
            <person name="Liu J."/>
            <person name="Zhou H."/>
            <person name="Zhou W."/>
            <person name="Yu Q."/>
            <person name="An N."/>
            <person name="Chen Y."/>
            <person name="Cai Q."/>
            <person name="Wang B."/>
            <person name="Liu B."/>
            <person name="Min J."/>
            <person name="Huang Y."/>
            <person name="Wu H."/>
            <person name="Li Z."/>
            <person name="Zhang Y."/>
            <person name="Yin Y."/>
            <person name="Song W."/>
            <person name="Jiang J."/>
            <person name="Jackson S.A."/>
            <person name="Wing R.A."/>
            <person name="Wang J."/>
            <person name="Chen M."/>
        </authorList>
    </citation>
    <scope>NUCLEOTIDE SEQUENCE [LARGE SCALE GENOMIC DNA]</scope>
    <source>
        <strain evidence="4">cv. IRGC 101232</strain>
    </source>
</reference>